<dbReference type="PANTHER" id="PTHR42706:SF1">
    <property type="entry name" value="FORMYLTETRAHYDROFOLATE DEFORMYLASE 2, MITOCHONDRIAL"/>
    <property type="match status" value="1"/>
</dbReference>
<dbReference type="PANTHER" id="PTHR42706">
    <property type="entry name" value="FORMYLTETRAHYDROFOLATE DEFORMYLASE"/>
    <property type="match status" value="1"/>
</dbReference>
<dbReference type="RefSeq" id="WP_042740020.1">
    <property type="nucleotide sequence ID" value="NZ_BKAX01000003.1"/>
</dbReference>
<dbReference type="EMBL" id="BKAX01000003">
    <property type="protein sequence ID" value="GEQ05586.1"/>
    <property type="molecule type" value="Genomic_DNA"/>
</dbReference>
<evidence type="ECO:0000259" key="5">
    <source>
        <dbReference type="PROSITE" id="PS51671"/>
    </source>
</evidence>
<dbReference type="Proteomes" id="UP000321057">
    <property type="component" value="Unassembled WGS sequence"/>
</dbReference>
<dbReference type="EMBL" id="UHDK01000001">
    <property type="protein sequence ID" value="SUM33872.1"/>
    <property type="molecule type" value="Genomic_DNA"/>
</dbReference>
<dbReference type="InterPro" id="IPR041729">
    <property type="entry name" value="Formyl-FH4-Hydrolase_C"/>
</dbReference>
<dbReference type="CDD" id="cd08648">
    <property type="entry name" value="FMT_core_Formyl-FH4-Hydrolase_C"/>
    <property type="match status" value="1"/>
</dbReference>
<keyword evidence="3" id="KW-0658">Purine biosynthesis</keyword>
<feature type="active site" evidence="3">
    <location>
        <position position="226"/>
    </location>
</feature>
<dbReference type="HAMAP" id="MF_01927">
    <property type="entry name" value="PurU"/>
    <property type="match status" value="1"/>
</dbReference>
<dbReference type="GO" id="GO:0006189">
    <property type="term" value="P:'de novo' IMP biosynthetic process"/>
    <property type="evidence" value="ECO:0007669"/>
    <property type="project" value="UniProtKB-UniRule"/>
</dbReference>
<dbReference type="InterPro" id="IPR002912">
    <property type="entry name" value="ACT_dom"/>
</dbReference>
<dbReference type="Proteomes" id="UP000255277">
    <property type="component" value="Unassembled WGS sequence"/>
</dbReference>
<dbReference type="InterPro" id="IPR004810">
    <property type="entry name" value="PurU"/>
</dbReference>
<evidence type="ECO:0000313" key="6">
    <source>
        <dbReference type="EMBL" id="GEQ05586.1"/>
    </source>
</evidence>
<evidence type="ECO:0000313" key="9">
    <source>
        <dbReference type="Proteomes" id="UP000321057"/>
    </source>
</evidence>
<dbReference type="InterPro" id="IPR036477">
    <property type="entry name" value="Formyl_transf_N_sf"/>
</dbReference>
<comment type="pathway">
    <text evidence="3">Purine metabolism; IMP biosynthesis via de novo pathway; formate from 10-formyl-5,6,7,8-tetrahydrofolate: step 1/1.</text>
</comment>
<dbReference type="PROSITE" id="PS51671">
    <property type="entry name" value="ACT"/>
    <property type="match status" value="1"/>
</dbReference>
<keyword evidence="9" id="KW-1185">Reference proteome</keyword>
<evidence type="ECO:0000256" key="3">
    <source>
        <dbReference type="HAMAP-Rule" id="MF_01927"/>
    </source>
</evidence>
<dbReference type="Gene3D" id="3.30.70.260">
    <property type="match status" value="1"/>
</dbReference>
<dbReference type="SUPFAM" id="SSF55021">
    <property type="entry name" value="ACT-like"/>
    <property type="match status" value="1"/>
</dbReference>
<evidence type="ECO:0000313" key="8">
    <source>
        <dbReference type="Proteomes" id="UP000255277"/>
    </source>
</evidence>
<accession>A0A0D0SJQ1</accession>
<dbReference type="UniPathway" id="UPA00074">
    <property type="reaction ID" value="UER00170"/>
</dbReference>
<dbReference type="STRING" id="1293.SH09_12755"/>
<evidence type="ECO:0000256" key="2">
    <source>
        <dbReference type="ARBA" id="ARBA00022801"/>
    </source>
</evidence>
<proteinExistence type="inferred from homology"/>
<dbReference type="OrthoDB" id="9806170at2"/>
<gene>
    <name evidence="3 7" type="primary">purU</name>
    <name evidence="7" type="ORF">NCTC12195_03349</name>
    <name evidence="6" type="ORF">SGA02_14140</name>
</gene>
<dbReference type="GO" id="GO:0008864">
    <property type="term" value="F:formyltetrahydrofolate deformylase activity"/>
    <property type="evidence" value="ECO:0007669"/>
    <property type="project" value="UniProtKB-UniRule"/>
</dbReference>
<protein>
    <recommendedName>
        <fullName evidence="3 4">Formyltetrahydrofolate deformylase</fullName>
        <ecNumber evidence="3 4">3.5.1.10</ecNumber>
    </recommendedName>
    <alternativeName>
        <fullName evidence="3">Formyl-FH(4) hydrolase</fullName>
    </alternativeName>
</protein>
<dbReference type="PRINTS" id="PR01575">
    <property type="entry name" value="FFH4HYDRLASE"/>
</dbReference>
<keyword evidence="2 3" id="KW-0378">Hydrolase</keyword>
<dbReference type="Gene3D" id="3.40.50.170">
    <property type="entry name" value="Formyl transferase, N-terminal domain"/>
    <property type="match status" value="1"/>
</dbReference>
<comment type="catalytic activity">
    <reaction evidence="3">
        <text>(6R)-10-formyltetrahydrofolate + H2O = (6S)-5,6,7,8-tetrahydrofolate + formate + H(+)</text>
        <dbReference type="Rhea" id="RHEA:19833"/>
        <dbReference type="ChEBI" id="CHEBI:15377"/>
        <dbReference type="ChEBI" id="CHEBI:15378"/>
        <dbReference type="ChEBI" id="CHEBI:15740"/>
        <dbReference type="ChEBI" id="CHEBI:57453"/>
        <dbReference type="ChEBI" id="CHEBI:195366"/>
        <dbReference type="EC" id="3.5.1.10"/>
    </reaction>
</comment>
<dbReference type="NCBIfam" id="NF004684">
    <property type="entry name" value="PRK06027.1"/>
    <property type="match status" value="1"/>
</dbReference>
<dbReference type="SUPFAM" id="SSF53328">
    <property type="entry name" value="Formyltransferase"/>
    <property type="match status" value="1"/>
</dbReference>
<dbReference type="PIRSF" id="PIRSF036480">
    <property type="entry name" value="FormyFH4_hydr"/>
    <property type="match status" value="1"/>
</dbReference>
<dbReference type="NCBIfam" id="TIGR00655">
    <property type="entry name" value="PurU"/>
    <property type="match status" value="1"/>
</dbReference>
<dbReference type="InterPro" id="IPR002376">
    <property type="entry name" value="Formyl_transf_N"/>
</dbReference>
<dbReference type="GO" id="GO:0006730">
    <property type="term" value="P:one-carbon metabolic process"/>
    <property type="evidence" value="ECO:0007669"/>
    <property type="project" value="UniProtKB-KW"/>
</dbReference>
<reference evidence="6 9" key="2">
    <citation type="submission" date="2019-07" db="EMBL/GenBank/DDBJ databases">
        <title>Whole genome shotgun sequence of Staphylococcus gallinarum NBRC 109767.</title>
        <authorList>
            <person name="Hosoyama A."/>
            <person name="Uohara A."/>
            <person name="Ohji S."/>
            <person name="Ichikawa N."/>
        </authorList>
    </citation>
    <scope>NUCLEOTIDE SEQUENCE [LARGE SCALE GENOMIC DNA]</scope>
    <source>
        <strain evidence="6 9">NBRC 109767</strain>
    </source>
</reference>
<evidence type="ECO:0000313" key="7">
    <source>
        <dbReference type="EMBL" id="SUM33872.1"/>
    </source>
</evidence>
<keyword evidence="1 3" id="KW-0554">One-carbon metabolism</keyword>
<organism evidence="7 8">
    <name type="scientific">Staphylococcus gallinarum</name>
    <dbReference type="NCBI Taxonomy" id="1293"/>
    <lineage>
        <taxon>Bacteria</taxon>
        <taxon>Bacillati</taxon>
        <taxon>Bacillota</taxon>
        <taxon>Bacilli</taxon>
        <taxon>Bacillales</taxon>
        <taxon>Staphylococcaceae</taxon>
        <taxon>Staphylococcus</taxon>
    </lineage>
</organism>
<dbReference type="InterPro" id="IPR045865">
    <property type="entry name" value="ACT-like_dom_sf"/>
</dbReference>
<dbReference type="Pfam" id="PF00551">
    <property type="entry name" value="Formyl_trans_N"/>
    <property type="match status" value="1"/>
</dbReference>
<evidence type="ECO:0000256" key="1">
    <source>
        <dbReference type="ARBA" id="ARBA00022563"/>
    </source>
</evidence>
<comment type="function">
    <text evidence="3">Catalyzes the hydrolysis of 10-formyltetrahydrofolate (formyl-FH4) to formate and tetrahydrofolate (FH4).</text>
</comment>
<reference evidence="7 8" key="1">
    <citation type="submission" date="2018-06" db="EMBL/GenBank/DDBJ databases">
        <authorList>
            <consortium name="Pathogen Informatics"/>
            <person name="Doyle S."/>
        </authorList>
    </citation>
    <scope>NUCLEOTIDE SEQUENCE [LARGE SCALE GENOMIC DNA]</scope>
    <source>
        <strain evidence="7 8">NCTC12195</strain>
    </source>
</reference>
<dbReference type="EC" id="3.5.1.10" evidence="3 4"/>
<feature type="domain" description="ACT" evidence="5">
    <location>
        <begin position="6"/>
        <end position="92"/>
    </location>
</feature>
<comment type="similarity">
    <text evidence="3">Belongs to the PurU family.</text>
</comment>
<name>A0A0D0SJQ1_STAGA</name>
<sequence length="283" mass="32555">MKDKYILLATCSDKVGITSLITNIIAKHNSNILHLDHFTEYDSDQDSEGKLYLRFEFEKVDTLKQALEQELQDNNIEFELFDNSKKTKIALFVSKEDHAFNEVLLRVQRGEIPAEIVCVVSNHENNKHFADAFNIPFFHVPSTQPKEEVEQKILDICAQHEVELIILAKYMQILTDNFVSHYPNQIINIHHSFLPSFIGANPYKQAWERGVKLVGATSHYVTSDLDEGPIIDQDVTRINHRYNVKDLRKIGRHVESRVLAQAVELHVQHKVIVTEGNKTIVFA</sequence>
<dbReference type="AlphaFoldDB" id="A0A0D0SJQ1"/>
<evidence type="ECO:0000256" key="4">
    <source>
        <dbReference type="NCBIfam" id="TIGR00655"/>
    </source>
</evidence>